<gene>
    <name evidence="4" type="ORF">CEY00_Acc32762</name>
</gene>
<dbReference type="InterPro" id="IPR050641">
    <property type="entry name" value="RIFMO-like"/>
</dbReference>
<comment type="caution">
    <text evidence="4">The sequence shown here is derived from an EMBL/GenBank/DDBJ whole genome shotgun (WGS) entry which is preliminary data.</text>
</comment>
<dbReference type="AlphaFoldDB" id="A0A2R6P3D0"/>
<evidence type="ECO:0000256" key="1">
    <source>
        <dbReference type="ARBA" id="ARBA00022630"/>
    </source>
</evidence>
<feature type="domain" description="FAD-binding" evidence="3">
    <location>
        <begin position="15"/>
        <end position="52"/>
    </location>
</feature>
<protein>
    <submittedName>
        <fullName evidence="4">Tetracenomycin polyketide synthesis hydroxylase</fullName>
    </submittedName>
</protein>
<dbReference type="InterPro" id="IPR036188">
    <property type="entry name" value="FAD/NAD-bd_sf"/>
</dbReference>
<dbReference type="InParanoid" id="A0A2R6P3D0"/>
<dbReference type="InterPro" id="IPR002938">
    <property type="entry name" value="FAD-bd"/>
</dbReference>
<keyword evidence="2" id="KW-0274">FAD</keyword>
<dbReference type="EMBL" id="NKQK01000029">
    <property type="protein sequence ID" value="PSR84782.1"/>
    <property type="molecule type" value="Genomic_DNA"/>
</dbReference>
<keyword evidence="1" id="KW-0285">Flavoprotein</keyword>
<dbReference type="GO" id="GO:0016709">
    <property type="term" value="F:oxidoreductase activity, acting on paired donors, with incorporation or reduction of molecular oxygen, NAD(P)H as one donor, and incorporation of one atom of oxygen"/>
    <property type="evidence" value="ECO:0007669"/>
    <property type="project" value="UniProtKB-ARBA"/>
</dbReference>
<organism evidence="4 5">
    <name type="scientific">Actinidia chinensis var. chinensis</name>
    <name type="common">Chinese soft-hair kiwi</name>
    <dbReference type="NCBI Taxonomy" id="1590841"/>
    <lineage>
        <taxon>Eukaryota</taxon>
        <taxon>Viridiplantae</taxon>
        <taxon>Streptophyta</taxon>
        <taxon>Embryophyta</taxon>
        <taxon>Tracheophyta</taxon>
        <taxon>Spermatophyta</taxon>
        <taxon>Magnoliopsida</taxon>
        <taxon>eudicotyledons</taxon>
        <taxon>Gunneridae</taxon>
        <taxon>Pentapetalae</taxon>
        <taxon>asterids</taxon>
        <taxon>Ericales</taxon>
        <taxon>Actinidiaceae</taxon>
        <taxon>Actinidia</taxon>
    </lineage>
</organism>
<dbReference type="Proteomes" id="UP000241394">
    <property type="component" value="Chromosome LG29"/>
</dbReference>
<dbReference type="STRING" id="1590841.A0A2R6P3D0"/>
<dbReference type="Pfam" id="PF01494">
    <property type="entry name" value="FAD_binding_3"/>
    <property type="match status" value="1"/>
</dbReference>
<dbReference type="PANTHER" id="PTHR43004:SF6">
    <property type="entry name" value="FAD_NAD(P)-BINDING OXIDOREDUCTASE FAMILY PROTEIN"/>
    <property type="match status" value="1"/>
</dbReference>
<dbReference type="OrthoDB" id="1716816at2759"/>
<evidence type="ECO:0000259" key="3">
    <source>
        <dbReference type="Pfam" id="PF01494"/>
    </source>
</evidence>
<dbReference type="PRINTS" id="PR00420">
    <property type="entry name" value="RNGMNOXGNASE"/>
</dbReference>
<feature type="non-terminal residue" evidence="4">
    <location>
        <position position="134"/>
    </location>
</feature>
<evidence type="ECO:0000313" key="5">
    <source>
        <dbReference type="Proteomes" id="UP000241394"/>
    </source>
</evidence>
<evidence type="ECO:0000313" key="4">
    <source>
        <dbReference type="EMBL" id="PSR84782.1"/>
    </source>
</evidence>
<evidence type="ECO:0000256" key="2">
    <source>
        <dbReference type="ARBA" id="ARBA00022827"/>
    </source>
</evidence>
<keyword evidence="5" id="KW-1185">Reference proteome</keyword>
<name>A0A2R6P3D0_ACTCC</name>
<dbReference type="Gene3D" id="3.50.50.60">
    <property type="entry name" value="FAD/NAD(P)-binding domain"/>
    <property type="match status" value="1"/>
</dbReference>
<dbReference type="Gramene" id="PSR84782">
    <property type="protein sequence ID" value="PSR84782"/>
    <property type="gene ID" value="CEY00_Acc32762"/>
</dbReference>
<dbReference type="GO" id="GO:0006744">
    <property type="term" value="P:ubiquinone biosynthetic process"/>
    <property type="evidence" value="ECO:0007669"/>
    <property type="project" value="TreeGrafter"/>
</dbReference>
<accession>A0A2R6P3D0</accession>
<dbReference type="SUPFAM" id="SSF51905">
    <property type="entry name" value="FAD/NAD(P)-binding domain"/>
    <property type="match status" value="1"/>
</dbReference>
<sequence length="134" mass="14791">MHAEVAEKFISCDKQITLAGDAAHRFPPAGGFGMNTGIQDAHNLAWKLASVVAVLHIQLFEHTKWNFNRDGSILPYGLQRGILDRLFVLGCAQLSDIVLNENNPLGSSRLAKLRCIFEEGKSLQLQFPAEDLGF</sequence>
<dbReference type="PANTHER" id="PTHR43004">
    <property type="entry name" value="TRK SYSTEM POTASSIUM UPTAKE PROTEIN"/>
    <property type="match status" value="1"/>
</dbReference>
<proteinExistence type="predicted"/>
<dbReference type="GO" id="GO:0071949">
    <property type="term" value="F:FAD binding"/>
    <property type="evidence" value="ECO:0007669"/>
    <property type="project" value="InterPro"/>
</dbReference>
<reference evidence="4 5" key="1">
    <citation type="submission" date="2017-07" db="EMBL/GenBank/DDBJ databases">
        <title>An improved, manually edited Actinidia chinensis var. chinensis (kiwifruit) genome highlights the challenges associated with draft genomes and gene prediction in plants.</title>
        <authorList>
            <person name="Pilkington S."/>
            <person name="Crowhurst R."/>
            <person name="Hilario E."/>
            <person name="Nardozza S."/>
            <person name="Fraser L."/>
            <person name="Peng Y."/>
            <person name="Gunaseelan K."/>
            <person name="Simpson R."/>
            <person name="Tahir J."/>
            <person name="Deroles S."/>
            <person name="Templeton K."/>
            <person name="Luo Z."/>
            <person name="Davy M."/>
            <person name="Cheng C."/>
            <person name="Mcneilage M."/>
            <person name="Scaglione D."/>
            <person name="Liu Y."/>
            <person name="Zhang Q."/>
            <person name="Datson P."/>
            <person name="De Silva N."/>
            <person name="Gardiner S."/>
            <person name="Bassett H."/>
            <person name="Chagne D."/>
            <person name="Mccallum J."/>
            <person name="Dzierzon H."/>
            <person name="Deng C."/>
            <person name="Wang Y.-Y."/>
            <person name="Barron N."/>
            <person name="Manako K."/>
            <person name="Bowen J."/>
            <person name="Foster T."/>
            <person name="Erridge Z."/>
            <person name="Tiffin H."/>
            <person name="Waite C."/>
            <person name="Davies K."/>
            <person name="Grierson E."/>
            <person name="Laing W."/>
            <person name="Kirk R."/>
            <person name="Chen X."/>
            <person name="Wood M."/>
            <person name="Montefiori M."/>
            <person name="Brummell D."/>
            <person name="Schwinn K."/>
            <person name="Catanach A."/>
            <person name="Fullerton C."/>
            <person name="Li D."/>
            <person name="Meiyalaghan S."/>
            <person name="Nieuwenhuizen N."/>
            <person name="Read N."/>
            <person name="Prakash R."/>
            <person name="Hunter D."/>
            <person name="Zhang H."/>
            <person name="Mckenzie M."/>
            <person name="Knabel M."/>
            <person name="Harris A."/>
            <person name="Allan A."/>
            <person name="Chen A."/>
            <person name="Janssen B."/>
            <person name="Plunkett B."/>
            <person name="Dwamena C."/>
            <person name="Voogd C."/>
            <person name="Leif D."/>
            <person name="Lafferty D."/>
            <person name="Souleyre E."/>
            <person name="Varkonyi-Gasic E."/>
            <person name="Gambi F."/>
            <person name="Hanley J."/>
            <person name="Yao J.-L."/>
            <person name="Cheung J."/>
            <person name="David K."/>
            <person name="Warren B."/>
            <person name="Marsh K."/>
            <person name="Snowden K."/>
            <person name="Lin-Wang K."/>
            <person name="Brian L."/>
            <person name="Martinez-Sanchez M."/>
            <person name="Wang M."/>
            <person name="Ileperuma N."/>
            <person name="Macnee N."/>
            <person name="Campin R."/>
            <person name="Mcatee P."/>
            <person name="Drummond R."/>
            <person name="Espley R."/>
            <person name="Ireland H."/>
            <person name="Wu R."/>
            <person name="Atkinson R."/>
            <person name="Karunairetnam S."/>
            <person name="Bulley S."/>
            <person name="Chunkath S."/>
            <person name="Hanley Z."/>
            <person name="Storey R."/>
            <person name="Thrimawithana A."/>
            <person name="Thomson S."/>
            <person name="David C."/>
            <person name="Testolin R."/>
        </authorList>
    </citation>
    <scope>NUCLEOTIDE SEQUENCE [LARGE SCALE GENOMIC DNA]</scope>
    <source>
        <strain evidence="5">cv. Red5</strain>
        <tissue evidence="4">Young leaf</tissue>
    </source>
</reference>
<reference evidence="5" key="2">
    <citation type="journal article" date="2018" name="BMC Genomics">
        <title>A manually annotated Actinidia chinensis var. chinensis (kiwifruit) genome highlights the challenges associated with draft genomes and gene prediction in plants.</title>
        <authorList>
            <person name="Pilkington S.M."/>
            <person name="Crowhurst R."/>
            <person name="Hilario E."/>
            <person name="Nardozza S."/>
            <person name="Fraser L."/>
            <person name="Peng Y."/>
            <person name="Gunaseelan K."/>
            <person name="Simpson R."/>
            <person name="Tahir J."/>
            <person name="Deroles S.C."/>
            <person name="Templeton K."/>
            <person name="Luo Z."/>
            <person name="Davy M."/>
            <person name="Cheng C."/>
            <person name="McNeilage M."/>
            <person name="Scaglione D."/>
            <person name="Liu Y."/>
            <person name="Zhang Q."/>
            <person name="Datson P."/>
            <person name="De Silva N."/>
            <person name="Gardiner S.E."/>
            <person name="Bassett H."/>
            <person name="Chagne D."/>
            <person name="McCallum J."/>
            <person name="Dzierzon H."/>
            <person name="Deng C."/>
            <person name="Wang Y.Y."/>
            <person name="Barron L."/>
            <person name="Manako K."/>
            <person name="Bowen J."/>
            <person name="Foster T.M."/>
            <person name="Erridge Z.A."/>
            <person name="Tiffin H."/>
            <person name="Waite C.N."/>
            <person name="Davies K.M."/>
            <person name="Grierson E.P."/>
            <person name="Laing W.A."/>
            <person name="Kirk R."/>
            <person name="Chen X."/>
            <person name="Wood M."/>
            <person name="Montefiori M."/>
            <person name="Brummell D.A."/>
            <person name="Schwinn K.E."/>
            <person name="Catanach A."/>
            <person name="Fullerton C."/>
            <person name="Li D."/>
            <person name="Meiyalaghan S."/>
            <person name="Nieuwenhuizen N."/>
            <person name="Read N."/>
            <person name="Prakash R."/>
            <person name="Hunter D."/>
            <person name="Zhang H."/>
            <person name="McKenzie M."/>
            <person name="Knabel M."/>
            <person name="Harris A."/>
            <person name="Allan A.C."/>
            <person name="Gleave A."/>
            <person name="Chen A."/>
            <person name="Janssen B.J."/>
            <person name="Plunkett B."/>
            <person name="Ampomah-Dwamena C."/>
            <person name="Voogd C."/>
            <person name="Leif D."/>
            <person name="Lafferty D."/>
            <person name="Souleyre E.J.F."/>
            <person name="Varkonyi-Gasic E."/>
            <person name="Gambi F."/>
            <person name="Hanley J."/>
            <person name="Yao J.L."/>
            <person name="Cheung J."/>
            <person name="David K.M."/>
            <person name="Warren B."/>
            <person name="Marsh K."/>
            <person name="Snowden K.C."/>
            <person name="Lin-Wang K."/>
            <person name="Brian L."/>
            <person name="Martinez-Sanchez M."/>
            <person name="Wang M."/>
            <person name="Ileperuma N."/>
            <person name="Macnee N."/>
            <person name="Campin R."/>
            <person name="McAtee P."/>
            <person name="Drummond R.S.M."/>
            <person name="Espley R.V."/>
            <person name="Ireland H.S."/>
            <person name="Wu R."/>
            <person name="Atkinson R.G."/>
            <person name="Karunairetnam S."/>
            <person name="Bulley S."/>
            <person name="Chunkath S."/>
            <person name="Hanley Z."/>
            <person name="Storey R."/>
            <person name="Thrimawithana A.H."/>
            <person name="Thomson S."/>
            <person name="David C."/>
            <person name="Testolin R."/>
            <person name="Huang H."/>
            <person name="Hellens R.P."/>
            <person name="Schaffer R.J."/>
        </authorList>
    </citation>
    <scope>NUCLEOTIDE SEQUENCE [LARGE SCALE GENOMIC DNA]</scope>
    <source>
        <strain evidence="5">cv. Red5</strain>
    </source>
</reference>
<dbReference type="GO" id="GO:0005739">
    <property type="term" value="C:mitochondrion"/>
    <property type="evidence" value="ECO:0007669"/>
    <property type="project" value="TreeGrafter"/>
</dbReference>